<evidence type="ECO:0000313" key="7">
    <source>
        <dbReference type="Proteomes" id="UP000039660"/>
    </source>
</evidence>
<dbReference type="InterPro" id="IPR005119">
    <property type="entry name" value="LysR_subst-bd"/>
</dbReference>
<dbReference type="Gene3D" id="3.40.190.290">
    <property type="match status" value="1"/>
</dbReference>
<dbReference type="Gene3D" id="1.10.10.10">
    <property type="entry name" value="Winged helix-like DNA-binding domain superfamily/Winged helix DNA-binding domain"/>
    <property type="match status" value="1"/>
</dbReference>
<dbReference type="GO" id="GO:0003700">
    <property type="term" value="F:DNA-binding transcription factor activity"/>
    <property type="evidence" value="ECO:0007669"/>
    <property type="project" value="InterPro"/>
</dbReference>
<dbReference type="Proteomes" id="UP000039660">
    <property type="component" value="Unassembled WGS sequence"/>
</dbReference>
<dbReference type="PANTHER" id="PTHR30537">
    <property type="entry name" value="HTH-TYPE TRANSCRIPTIONAL REGULATOR"/>
    <property type="match status" value="1"/>
</dbReference>
<evidence type="ECO:0000313" key="6">
    <source>
        <dbReference type="EMBL" id="CDZ53801.1"/>
    </source>
</evidence>
<feature type="domain" description="HTH lysR-type" evidence="5">
    <location>
        <begin position="36"/>
        <end position="86"/>
    </location>
</feature>
<dbReference type="Pfam" id="PF00126">
    <property type="entry name" value="HTH_1"/>
    <property type="match status" value="1"/>
</dbReference>
<name>A0A0T7H2N5_NEOGA</name>
<dbReference type="PROSITE" id="PS50931">
    <property type="entry name" value="HTH_LYSR"/>
    <property type="match status" value="1"/>
</dbReference>
<dbReference type="CDD" id="cd08422">
    <property type="entry name" value="PBP2_CrgA_like"/>
    <property type="match status" value="1"/>
</dbReference>
<dbReference type="EMBL" id="CCRK01000017">
    <property type="protein sequence ID" value="CDZ53801.1"/>
    <property type="molecule type" value="Genomic_DNA"/>
</dbReference>
<proteinExistence type="inferred from homology"/>
<accession>A0A0T7H2N5</accession>
<dbReference type="SUPFAM" id="SSF46785">
    <property type="entry name" value="Winged helix' DNA-binding domain"/>
    <property type="match status" value="1"/>
</dbReference>
<evidence type="ECO:0000256" key="2">
    <source>
        <dbReference type="ARBA" id="ARBA00023015"/>
    </source>
</evidence>
<protein>
    <submittedName>
        <fullName evidence="6">Transcriptional regulator, LysR family</fullName>
    </submittedName>
</protein>
<evidence type="ECO:0000259" key="5">
    <source>
        <dbReference type="PROSITE" id="PS50931"/>
    </source>
</evidence>
<evidence type="ECO:0000256" key="3">
    <source>
        <dbReference type="ARBA" id="ARBA00023125"/>
    </source>
</evidence>
<reference evidence="6 7" key="1">
    <citation type="submission" date="2014-08" db="EMBL/GenBank/DDBJ databases">
        <authorList>
            <person name="Chen Y.-H."/>
        </authorList>
    </citation>
    <scope>NUCLEOTIDE SEQUENCE [LARGE SCALE GENOMIC DNA]</scope>
</reference>
<dbReference type="InterPro" id="IPR036388">
    <property type="entry name" value="WH-like_DNA-bd_sf"/>
</dbReference>
<evidence type="ECO:0000256" key="1">
    <source>
        <dbReference type="ARBA" id="ARBA00009437"/>
    </source>
</evidence>
<dbReference type="GO" id="GO:0006351">
    <property type="term" value="P:DNA-templated transcription"/>
    <property type="evidence" value="ECO:0007669"/>
    <property type="project" value="TreeGrafter"/>
</dbReference>
<dbReference type="InterPro" id="IPR036390">
    <property type="entry name" value="WH_DNA-bd_sf"/>
</dbReference>
<keyword evidence="3" id="KW-0238">DNA-binding</keyword>
<dbReference type="AlphaFoldDB" id="A0A0T7H2N5"/>
<dbReference type="PANTHER" id="PTHR30537:SF35">
    <property type="entry name" value="TRANSCRIPTIONAL REGULATORY PROTEIN"/>
    <property type="match status" value="1"/>
</dbReference>
<keyword evidence="4" id="KW-0804">Transcription</keyword>
<sequence length="329" mass="36519">METRRELRNPGKYARDTGSDFLETRKTVNILLDIGAFLATARAGSFSAAGRDLGVATSVITKRVKRLEEHLNTQLFVRTTRRLALTLDGERLRPRLQLLVGEIEETLATPNTHELGLTGSLRIKAPTTLTSMFFGDICAAFQAANPRVKMEIVLIDRSVNPLEEGFDVAIGALPQSYAYVIDHPLCPYPRVLCASRGYLAGRKRPKTPTELVGHECITFHTIGTTWTFQMETSTLNVEITSNFTANDSRVLLAAARQGLGLAILPRFLARSDLDSGALEEVMPEFPVEPLWVKASVPRIKMNKVVVSEFISYVQKRFSEGVPDQVIPMF</sequence>
<dbReference type="Pfam" id="PF03466">
    <property type="entry name" value="LysR_substrate"/>
    <property type="match status" value="1"/>
</dbReference>
<evidence type="ECO:0000256" key="4">
    <source>
        <dbReference type="ARBA" id="ARBA00023163"/>
    </source>
</evidence>
<dbReference type="GO" id="GO:0043565">
    <property type="term" value="F:sequence-specific DNA binding"/>
    <property type="evidence" value="ECO:0007669"/>
    <property type="project" value="TreeGrafter"/>
</dbReference>
<comment type="similarity">
    <text evidence="1">Belongs to the LysR transcriptional regulatory family.</text>
</comment>
<dbReference type="InterPro" id="IPR000847">
    <property type="entry name" value="LysR_HTH_N"/>
</dbReference>
<dbReference type="SUPFAM" id="SSF53850">
    <property type="entry name" value="Periplasmic binding protein-like II"/>
    <property type="match status" value="1"/>
</dbReference>
<keyword evidence="2" id="KW-0805">Transcription regulation</keyword>
<dbReference type="InterPro" id="IPR058163">
    <property type="entry name" value="LysR-type_TF_proteobact-type"/>
</dbReference>
<organism evidence="6 7">
    <name type="scientific">Neorhizobium galegae bv. officinalis</name>
    <dbReference type="NCBI Taxonomy" id="323656"/>
    <lineage>
        <taxon>Bacteria</taxon>
        <taxon>Pseudomonadati</taxon>
        <taxon>Pseudomonadota</taxon>
        <taxon>Alphaproteobacteria</taxon>
        <taxon>Hyphomicrobiales</taxon>
        <taxon>Rhizobiaceae</taxon>
        <taxon>Rhizobium/Agrobacterium group</taxon>
        <taxon>Neorhizobium</taxon>
    </lineage>
</organism>
<gene>
    <name evidence="6" type="ORF">NGAL_HAMBI1189_51890</name>
</gene>